<evidence type="ECO:0000313" key="13">
    <source>
        <dbReference type="Proteomes" id="UP000219813"/>
    </source>
</evidence>
<dbReference type="KEGG" id="pmal:PMUG01_14049100"/>
<keyword evidence="7" id="KW-0862">Zinc</keyword>
<dbReference type="Gene3D" id="1.50.10.20">
    <property type="match status" value="1"/>
</dbReference>
<dbReference type="Proteomes" id="UP000219813">
    <property type="component" value="Chromosome 14"/>
</dbReference>
<evidence type="ECO:0000256" key="10">
    <source>
        <dbReference type="SAM" id="MobiDB-lite"/>
    </source>
</evidence>
<dbReference type="InterPro" id="IPR045089">
    <property type="entry name" value="PGGT1B-like"/>
</dbReference>
<dbReference type="AlphaFoldDB" id="A0A1D3TEP5"/>
<reference evidence="12 13" key="1">
    <citation type="submission" date="2016-06" db="EMBL/GenBank/DDBJ databases">
        <authorList>
            <consortium name="Pathogen Informatics"/>
        </authorList>
    </citation>
    <scope>NUCLEOTIDE SEQUENCE [LARGE SCALE GENOMIC DNA]</scope>
</reference>
<keyword evidence="4 12" id="KW-0808">Transferase</keyword>
<protein>
    <recommendedName>
        <fullName evidence="8">Geranylgeranyl transferase type II subunit beta</fullName>
    </recommendedName>
    <alternativeName>
        <fullName evidence="9">Type II protein geranyl-geranyltransferase subunit beta</fullName>
    </alternativeName>
</protein>
<evidence type="ECO:0000256" key="2">
    <source>
        <dbReference type="ARBA" id="ARBA00010497"/>
    </source>
</evidence>
<evidence type="ECO:0000256" key="6">
    <source>
        <dbReference type="ARBA" id="ARBA00022737"/>
    </source>
</evidence>
<keyword evidence="3" id="KW-0637">Prenyltransferase</keyword>
<evidence type="ECO:0000256" key="1">
    <source>
        <dbReference type="ARBA" id="ARBA00001947"/>
    </source>
</evidence>
<gene>
    <name evidence="12" type="primary">PmUG01_14049100</name>
    <name evidence="12" type="ORF">PMUG01_14049100</name>
</gene>
<evidence type="ECO:0000256" key="3">
    <source>
        <dbReference type="ARBA" id="ARBA00022602"/>
    </source>
</evidence>
<keyword evidence="13" id="KW-1185">Reference proteome</keyword>
<dbReference type="OrthoDB" id="24893at2759"/>
<dbReference type="InterPro" id="IPR001330">
    <property type="entry name" value="Prenyltrans"/>
</dbReference>
<evidence type="ECO:0000256" key="8">
    <source>
        <dbReference type="ARBA" id="ARBA00030816"/>
    </source>
</evidence>
<evidence type="ECO:0000256" key="7">
    <source>
        <dbReference type="ARBA" id="ARBA00022833"/>
    </source>
</evidence>
<feature type="domain" description="Prenyltransferase alpha-alpha toroid" evidence="11">
    <location>
        <begin position="15"/>
        <end position="84"/>
    </location>
</feature>
<evidence type="ECO:0000259" key="11">
    <source>
        <dbReference type="Pfam" id="PF00432"/>
    </source>
</evidence>
<dbReference type="GO" id="GO:0005968">
    <property type="term" value="C:Rab-protein geranylgeranyltransferase complex"/>
    <property type="evidence" value="ECO:0007669"/>
    <property type="project" value="TreeGrafter"/>
</dbReference>
<dbReference type="PANTHER" id="PTHR11774">
    <property type="entry name" value="GERANYLGERANYL TRANSFERASE TYPE BETA SUBUNIT"/>
    <property type="match status" value="1"/>
</dbReference>
<dbReference type="Pfam" id="PF00432">
    <property type="entry name" value="Prenyltrans"/>
    <property type="match status" value="2"/>
</dbReference>
<evidence type="ECO:0000256" key="9">
    <source>
        <dbReference type="ARBA" id="ARBA00032766"/>
    </source>
</evidence>
<sequence length="545" mass="64578">MGYNMYGLLNEELDLNLHEKYFLNTITEKLGKTYNESRSSNKYESLFLSGVFWVLSGLSIINKDRRNLNEVLDNNIIELIYILVMQCLEKKKIKEKYIYNLKKEKYLLSNEDVHNIINTSKYDNNFDKKSYTKRKKLERTRIIHDSTEKNCSEKVKNINNIDIDSEENSSKMREPKHSKLINDGEETTSKKRPFSKINVKLNKSMNNLSCSEKKKKKKKFIVRGFSPCNKKFLYEANVISTLSAIQILFLLNKTSEDDISTKILLEIYNFIYFIFDADRGFFYFSLNSLRYRFDGDMRFMFCSLAILYFIKLLLKKRNINIHIYKYKEKCTQWISSCFNIDGGFSSLPGSESHAGTTFCAISSLNLLKGKSYENYFLENRLLKRRLIRWLCDRYENFGINGRVGKDHDVCYAWWVLGSLVSLKTNLSELFNVNILINFILKCQDRNNGGFSRVEQNENNFKKENFNYYQEEQLTYKETDPFHTFFSLCALSLIYYNVNYYKKKAKRKCVLYDNAVFPQYFEHVLRRLKHIHESFAMPIDMIKSPL</sequence>
<dbReference type="VEuPathDB" id="PlasmoDB:PmUG01_14049100"/>
<keyword evidence="6" id="KW-0677">Repeat</keyword>
<dbReference type="GeneID" id="39871802"/>
<comment type="similarity">
    <text evidence="2">Belongs to the protein prenyltransferase subunit beta family.</text>
</comment>
<dbReference type="RefSeq" id="XP_028864386.1">
    <property type="nucleotide sequence ID" value="XM_029008059.1"/>
</dbReference>
<dbReference type="GO" id="GO:0004663">
    <property type="term" value="F:Rab geranylgeranyltransferase activity"/>
    <property type="evidence" value="ECO:0007669"/>
    <property type="project" value="TreeGrafter"/>
</dbReference>
<evidence type="ECO:0000313" key="12">
    <source>
        <dbReference type="EMBL" id="SCP03433.1"/>
    </source>
</evidence>
<comment type="cofactor">
    <cofactor evidence="1">
        <name>Zn(2+)</name>
        <dbReference type="ChEBI" id="CHEBI:29105"/>
    </cofactor>
</comment>
<proteinExistence type="inferred from homology"/>
<keyword evidence="5" id="KW-0479">Metal-binding</keyword>
<organism evidence="12 13">
    <name type="scientific">Plasmodium malariae</name>
    <dbReference type="NCBI Taxonomy" id="5858"/>
    <lineage>
        <taxon>Eukaryota</taxon>
        <taxon>Sar</taxon>
        <taxon>Alveolata</taxon>
        <taxon>Apicomplexa</taxon>
        <taxon>Aconoidasida</taxon>
        <taxon>Haemosporida</taxon>
        <taxon>Plasmodiidae</taxon>
        <taxon>Plasmodium</taxon>
        <taxon>Plasmodium (Plasmodium)</taxon>
    </lineage>
</organism>
<feature type="domain" description="Prenyltransferase alpha-alpha toroid" evidence="11">
    <location>
        <begin position="224"/>
        <end position="502"/>
    </location>
</feature>
<accession>A0A1D3TEP5</accession>
<evidence type="ECO:0000256" key="4">
    <source>
        <dbReference type="ARBA" id="ARBA00022679"/>
    </source>
</evidence>
<dbReference type="GO" id="GO:0046872">
    <property type="term" value="F:metal ion binding"/>
    <property type="evidence" value="ECO:0007669"/>
    <property type="project" value="UniProtKB-KW"/>
</dbReference>
<feature type="compositionally biased region" description="Basic and acidic residues" evidence="10">
    <location>
        <begin position="168"/>
        <end position="182"/>
    </location>
</feature>
<dbReference type="SUPFAM" id="SSF48239">
    <property type="entry name" value="Terpenoid cyclases/Protein prenyltransferases"/>
    <property type="match status" value="1"/>
</dbReference>
<evidence type="ECO:0000256" key="5">
    <source>
        <dbReference type="ARBA" id="ARBA00022723"/>
    </source>
</evidence>
<dbReference type="InterPro" id="IPR008930">
    <property type="entry name" value="Terpenoid_cyclase/PrenylTrfase"/>
</dbReference>
<feature type="region of interest" description="Disordered" evidence="10">
    <location>
        <begin position="162"/>
        <end position="187"/>
    </location>
</feature>
<dbReference type="PANTHER" id="PTHR11774:SF11">
    <property type="entry name" value="GERANYLGERANYL TRANSFERASE TYPE-2 SUBUNIT BETA"/>
    <property type="match status" value="1"/>
</dbReference>
<name>A0A1D3TEP5_PLAMA</name>
<dbReference type="EMBL" id="LT594635">
    <property type="protein sequence ID" value="SCP03433.1"/>
    <property type="molecule type" value="Genomic_DNA"/>
</dbReference>
<dbReference type="OMA" id="DVCYAWW"/>